<keyword evidence="7" id="KW-0482">Metalloprotease</keyword>
<dbReference type="GO" id="GO:0007155">
    <property type="term" value="P:cell adhesion"/>
    <property type="evidence" value="ECO:0007669"/>
    <property type="project" value="InterPro"/>
</dbReference>
<keyword evidence="5" id="KW-0378">Hydrolase</keyword>
<comment type="cofactor">
    <cofactor evidence="1">
        <name>Zn(2+)</name>
        <dbReference type="ChEBI" id="CHEBI:29105"/>
    </cofactor>
</comment>
<keyword evidence="4" id="KW-0479">Metal-binding</keyword>
<evidence type="ECO:0000313" key="8">
    <source>
        <dbReference type="EMBL" id="RRT58801.1"/>
    </source>
</evidence>
<proteinExistence type="inferred from homology"/>
<evidence type="ECO:0000256" key="4">
    <source>
        <dbReference type="ARBA" id="ARBA00022723"/>
    </source>
</evidence>
<evidence type="ECO:0000256" key="7">
    <source>
        <dbReference type="ARBA" id="ARBA00023049"/>
    </source>
</evidence>
<accession>A0A426Z4A5</accession>
<dbReference type="SUPFAM" id="SSF55486">
    <property type="entry name" value="Metalloproteases ('zincins'), catalytic domain"/>
    <property type="match status" value="1"/>
</dbReference>
<evidence type="ECO:0000313" key="9">
    <source>
        <dbReference type="Proteomes" id="UP000287651"/>
    </source>
</evidence>
<dbReference type="GO" id="GO:0004222">
    <property type="term" value="F:metalloendopeptidase activity"/>
    <property type="evidence" value="ECO:0007669"/>
    <property type="project" value="InterPro"/>
</dbReference>
<dbReference type="PANTHER" id="PTHR10942">
    <property type="entry name" value="LEISHMANOLYSIN-LIKE PEPTIDASE"/>
    <property type="match status" value="1"/>
</dbReference>
<evidence type="ECO:0000256" key="2">
    <source>
        <dbReference type="ARBA" id="ARBA00005860"/>
    </source>
</evidence>
<keyword evidence="6" id="KW-0862">Zinc</keyword>
<organism evidence="8 9">
    <name type="scientific">Ensete ventricosum</name>
    <name type="common">Abyssinian banana</name>
    <name type="synonym">Musa ensete</name>
    <dbReference type="NCBI Taxonomy" id="4639"/>
    <lineage>
        <taxon>Eukaryota</taxon>
        <taxon>Viridiplantae</taxon>
        <taxon>Streptophyta</taxon>
        <taxon>Embryophyta</taxon>
        <taxon>Tracheophyta</taxon>
        <taxon>Spermatophyta</taxon>
        <taxon>Magnoliopsida</taxon>
        <taxon>Liliopsida</taxon>
        <taxon>Zingiberales</taxon>
        <taxon>Musaceae</taxon>
        <taxon>Ensete</taxon>
    </lineage>
</organism>
<comment type="caution">
    <text evidence="8">The sequence shown here is derived from an EMBL/GenBank/DDBJ whole genome shotgun (WGS) entry which is preliminary data.</text>
</comment>
<reference evidence="8 9" key="1">
    <citation type="journal article" date="2014" name="Agronomy (Basel)">
        <title>A Draft Genome Sequence for Ensete ventricosum, the Drought-Tolerant Tree Against Hunger.</title>
        <authorList>
            <person name="Harrison J."/>
            <person name="Moore K.A."/>
            <person name="Paszkiewicz K."/>
            <person name="Jones T."/>
            <person name="Grant M."/>
            <person name="Ambacheew D."/>
            <person name="Muzemil S."/>
            <person name="Studholme D.J."/>
        </authorList>
    </citation>
    <scope>NUCLEOTIDE SEQUENCE [LARGE SCALE GENOMIC DNA]</scope>
</reference>
<dbReference type="AlphaFoldDB" id="A0A426Z4A5"/>
<comment type="similarity">
    <text evidence="2">Belongs to the peptidase M8 family.</text>
</comment>
<dbReference type="GO" id="GO:0005737">
    <property type="term" value="C:cytoplasm"/>
    <property type="evidence" value="ECO:0007669"/>
    <property type="project" value="TreeGrafter"/>
</dbReference>
<dbReference type="GO" id="GO:0046872">
    <property type="term" value="F:metal ion binding"/>
    <property type="evidence" value="ECO:0007669"/>
    <property type="project" value="UniProtKB-KW"/>
</dbReference>
<name>A0A426Z4A5_ENSVE</name>
<keyword evidence="3" id="KW-0645">Protease</keyword>
<dbReference type="InterPro" id="IPR001577">
    <property type="entry name" value="Peptidase_M8"/>
</dbReference>
<dbReference type="Proteomes" id="UP000287651">
    <property type="component" value="Unassembled WGS sequence"/>
</dbReference>
<dbReference type="Pfam" id="PF23106">
    <property type="entry name" value="EGF_Teneurin"/>
    <property type="match status" value="1"/>
</dbReference>
<evidence type="ECO:0008006" key="10">
    <source>
        <dbReference type="Google" id="ProtNLM"/>
    </source>
</evidence>
<dbReference type="PANTHER" id="PTHR10942:SF0">
    <property type="entry name" value="LEISHMANOLYSIN-LIKE PEPTIDASE"/>
    <property type="match status" value="1"/>
</dbReference>
<evidence type="ECO:0000256" key="5">
    <source>
        <dbReference type="ARBA" id="ARBA00022801"/>
    </source>
</evidence>
<dbReference type="EMBL" id="AMZH03008499">
    <property type="protein sequence ID" value="RRT58801.1"/>
    <property type="molecule type" value="Genomic_DNA"/>
</dbReference>
<dbReference type="GO" id="GO:0006508">
    <property type="term" value="P:proteolysis"/>
    <property type="evidence" value="ECO:0007669"/>
    <property type="project" value="UniProtKB-KW"/>
</dbReference>
<evidence type="ECO:0000256" key="1">
    <source>
        <dbReference type="ARBA" id="ARBA00001947"/>
    </source>
</evidence>
<dbReference type="Gene3D" id="2.60.120.260">
    <property type="entry name" value="Galactose-binding domain-like"/>
    <property type="match status" value="1"/>
</dbReference>
<evidence type="ECO:0000256" key="6">
    <source>
        <dbReference type="ARBA" id="ARBA00022833"/>
    </source>
</evidence>
<dbReference type="GO" id="GO:0016020">
    <property type="term" value="C:membrane"/>
    <property type="evidence" value="ECO:0007669"/>
    <property type="project" value="InterPro"/>
</dbReference>
<gene>
    <name evidence="8" type="ORF">B296_00040862</name>
</gene>
<sequence length="123" mass="13408">MLIRCMASSLVRTGFIRGSMTQGNGCYQHRCRNNTLEVENYFILHVAVDGIWNVCPEAGGPVQFPGFHGELMCPAYQELCSSVPMSVTGQCPGSCSFNGDCIDGKCYCFLSFHGNDCSKSEST</sequence>
<evidence type="ECO:0000256" key="3">
    <source>
        <dbReference type="ARBA" id="ARBA00022670"/>
    </source>
</evidence>
<protein>
    <recommendedName>
        <fullName evidence="10">EGF-like domain-containing protein</fullName>
    </recommendedName>
</protein>